<feature type="transmembrane region" description="Helical" evidence="1">
    <location>
        <begin position="14"/>
        <end position="31"/>
    </location>
</feature>
<evidence type="ECO:0000313" key="2">
    <source>
        <dbReference type="EMBL" id="ORW33249.1"/>
    </source>
</evidence>
<accession>A0ABX3VS31</accession>
<proteinExistence type="predicted"/>
<dbReference type="RefSeq" id="WP_085104876.1">
    <property type="nucleotide sequence ID" value="NZ_LQPK01000005.1"/>
</dbReference>
<comment type="caution">
    <text evidence="2">The sequence shown here is derived from an EMBL/GenBank/DDBJ whole genome shotgun (WGS) entry which is preliminary data.</text>
</comment>
<keyword evidence="1" id="KW-0812">Transmembrane</keyword>
<evidence type="ECO:0008006" key="4">
    <source>
        <dbReference type="Google" id="ProtNLM"/>
    </source>
</evidence>
<name>A0ABX3VS31_9MYCO</name>
<dbReference type="EMBL" id="LQPK01000005">
    <property type="protein sequence ID" value="ORW33249.1"/>
    <property type="molecule type" value="Genomic_DNA"/>
</dbReference>
<keyword evidence="1" id="KW-0472">Membrane</keyword>
<protein>
    <recommendedName>
        <fullName evidence="4">Phage protein</fullName>
    </recommendedName>
</protein>
<sequence>MNEFLKFTHDHRKAIYAAMIGVVALIIIAWYNSPAQQMKRCVESERSRYWSTSEAQRLKNEGADPGDYLFIMQCKQYGYH</sequence>
<organism evidence="2 3">
    <name type="scientific">Mycobacterium paraense</name>
    <dbReference type="NCBI Taxonomy" id="767916"/>
    <lineage>
        <taxon>Bacteria</taxon>
        <taxon>Bacillati</taxon>
        <taxon>Actinomycetota</taxon>
        <taxon>Actinomycetes</taxon>
        <taxon>Mycobacteriales</taxon>
        <taxon>Mycobacteriaceae</taxon>
        <taxon>Mycobacterium</taxon>
        <taxon>Mycobacterium simiae complex</taxon>
    </lineage>
</organism>
<keyword evidence="1" id="KW-1133">Transmembrane helix</keyword>
<dbReference type="Proteomes" id="UP000193801">
    <property type="component" value="Unassembled WGS sequence"/>
</dbReference>
<evidence type="ECO:0000256" key="1">
    <source>
        <dbReference type="SAM" id="Phobius"/>
    </source>
</evidence>
<gene>
    <name evidence="2" type="ORF">AWB91_08975</name>
</gene>
<keyword evidence="3" id="KW-1185">Reference proteome</keyword>
<reference evidence="2 3" key="1">
    <citation type="journal article" date="2015" name="Emerg. Microbes Infect.">
        <title>Characterization of 17 strains belonging to the Mycobacterium simiae complex and description of Mycobacterium paraense sp. nov.</title>
        <authorList>
            <person name="Fusco da Costa A.R."/>
            <person name="Fedrizzi T."/>
            <person name="Lopes M.L."/>
            <person name="Pecorari M."/>
            <person name="Oliveira da Costa W.L."/>
            <person name="Giacobazzi E."/>
            <person name="da Costa Bahia J.R."/>
            <person name="De Sanctis V."/>
            <person name="Batista Lima K.V."/>
            <person name="Bertorelli R."/>
            <person name="Grottola A."/>
            <person name="Fabio A."/>
            <person name="Mariottini A."/>
            <person name="Ferretti P."/>
            <person name="Di Leva F."/>
            <person name="Fregni Serpini G."/>
            <person name="Tagliazucchi S."/>
            <person name="Rumpianesi F."/>
            <person name="Jousson O."/>
            <person name="Segata N."/>
            <person name="Tortoli E."/>
        </authorList>
    </citation>
    <scope>NUCLEOTIDE SEQUENCE [LARGE SCALE GENOMIC DNA]</scope>
    <source>
        <strain evidence="2 3">FI-07156</strain>
    </source>
</reference>
<evidence type="ECO:0000313" key="3">
    <source>
        <dbReference type="Proteomes" id="UP000193801"/>
    </source>
</evidence>